<evidence type="ECO:0000313" key="9">
    <source>
        <dbReference type="RefSeq" id="XP_014665829.1"/>
    </source>
</evidence>
<dbReference type="Proteomes" id="UP000695022">
    <property type="component" value="Unplaced"/>
</dbReference>
<evidence type="ECO:0000256" key="4">
    <source>
        <dbReference type="ARBA" id="ARBA00023242"/>
    </source>
</evidence>
<keyword evidence="3" id="KW-0804">Transcription</keyword>
<evidence type="ECO:0000313" key="8">
    <source>
        <dbReference type="Proteomes" id="UP000695022"/>
    </source>
</evidence>
<comment type="subcellular location">
    <subcellularLocation>
        <location evidence="1">Nucleus</location>
    </subcellularLocation>
</comment>
<dbReference type="InterPro" id="IPR008193">
    <property type="entry name" value="RNA_pol_Rpb11_13-16kDa_CS"/>
</dbReference>
<sequence>MESEGKKRILEVLQLDDAKDETCRTFVMHGEDHTLGNSLRYMVMKNPVVEFCGYNVPHPSEDKINFRIQTKTQPAVDVLRQGLRDLSGACEHILATFEEAVDKCKKKQNEEVEKMDMEASL</sequence>
<dbReference type="PROSITE" id="PS01154">
    <property type="entry name" value="RNA_POL_L_13KD"/>
    <property type="match status" value="1"/>
</dbReference>
<dbReference type="Gene3D" id="3.30.1360.10">
    <property type="entry name" value="RNA polymerase, RBP11-like subunit"/>
    <property type="match status" value="1"/>
</dbReference>
<evidence type="ECO:0000256" key="5">
    <source>
        <dbReference type="ARBA" id="ARBA00025751"/>
    </source>
</evidence>
<comment type="similarity">
    <text evidence="5">Belongs to the archaeal Rpo11/eukaryotic RPB11/RPC19 RNA polymerase subunit family.</text>
</comment>
<accession>A0ABM1E0V8</accession>
<keyword evidence="2" id="KW-0240">DNA-directed RNA polymerase</keyword>
<dbReference type="InterPro" id="IPR036603">
    <property type="entry name" value="RBP11-like"/>
</dbReference>
<dbReference type="HAMAP" id="MF_00261">
    <property type="entry name" value="RNApol_arch_Rpo11"/>
    <property type="match status" value="1"/>
</dbReference>
<dbReference type="GeneID" id="106807853"/>
<dbReference type="SUPFAM" id="SSF55257">
    <property type="entry name" value="RBP11-like subunits of RNA polymerase"/>
    <property type="match status" value="1"/>
</dbReference>
<name>A0ABM1E0V8_PRICU</name>
<evidence type="ECO:0000256" key="6">
    <source>
        <dbReference type="ARBA" id="ARBA00031757"/>
    </source>
</evidence>
<protein>
    <recommendedName>
        <fullName evidence="6">DNA-directed RNA polymerase I subunit D</fullName>
    </recommendedName>
</protein>
<keyword evidence="4" id="KW-0539">Nucleus</keyword>
<evidence type="ECO:0000259" key="7">
    <source>
        <dbReference type="Pfam" id="PF13656"/>
    </source>
</evidence>
<reference evidence="9" key="1">
    <citation type="submission" date="2025-08" db="UniProtKB">
        <authorList>
            <consortium name="RefSeq"/>
        </authorList>
    </citation>
    <scope>IDENTIFICATION</scope>
</reference>
<organism evidence="8 9">
    <name type="scientific">Priapulus caudatus</name>
    <name type="common">Priapulid worm</name>
    <dbReference type="NCBI Taxonomy" id="37621"/>
    <lineage>
        <taxon>Eukaryota</taxon>
        <taxon>Metazoa</taxon>
        <taxon>Ecdysozoa</taxon>
        <taxon>Scalidophora</taxon>
        <taxon>Priapulida</taxon>
        <taxon>Priapulimorpha</taxon>
        <taxon>Priapulimorphida</taxon>
        <taxon>Priapulidae</taxon>
        <taxon>Priapulus</taxon>
    </lineage>
</organism>
<gene>
    <name evidence="9" type="primary">LOC106807853</name>
</gene>
<keyword evidence="8" id="KW-1185">Reference proteome</keyword>
<dbReference type="RefSeq" id="XP_014665829.1">
    <property type="nucleotide sequence ID" value="XM_014810343.1"/>
</dbReference>
<dbReference type="PANTHER" id="PTHR13946">
    <property type="entry name" value="DNA-DIRECTED RNA POLYMERASE I,II,III"/>
    <property type="match status" value="1"/>
</dbReference>
<evidence type="ECO:0000256" key="1">
    <source>
        <dbReference type="ARBA" id="ARBA00004123"/>
    </source>
</evidence>
<dbReference type="CDD" id="cd07029">
    <property type="entry name" value="RNAP_I_III_AC19"/>
    <property type="match status" value="1"/>
</dbReference>
<dbReference type="InterPro" id="IPR009025">
    <property type="entry name" value="RBP11-like_dimer"/>
</dbReference>
<dbReference type="PANTHER" id="PTHR13946:SF28">
    <property type="entry name" value="DNA-DIRECTED RNA POLYMERASES I AND III SUBUNIT RPAC2"/>
    <property type="match status" value="1"/>
</dbReference>
<evidence type="ECO:0000256" key="2">
    <source>
        <dbReference type="ARBA" id="ARBA00022478"/>
    </source>
</evidence>
<dbReference type="Pfam" id="PF13656">
    <property type="entry name" value="RNA_pol_L_2"/>
    <property type="match status" value="1"/>
</dbReference>
<feature type="domain" description="DNA-directed RNA polymerase RBP11-like dimerisation" evidence="7">
    <location>
        <begin position="24"/>
        <end position="94"/>
    </location>
</feature>
<evidence type="ECO:0000256" key="3">
    <source>
        <dbReference type="ARBA" id="ARBA00023163"/>
    </source>
</evidence>
<dbReference type="InterPro" id="IPR022905">
    <property type="entry name" value="Rpo11-like"/>
</dbReference>
<proteinExistence type="inferred from homology"/>
<dbReference type="InterPro" id="IPR033898">
    <property type="entry name" value="RNAP_AC19"/>
</dbReference>